<name>A0A0P1BE49_9BASI</name>
<dbReference type="EMBL" id="CCYA01000240">
    <property type="protein sequence ID" value="CEH14259.1"/>
    <property type="molecule type" value="Genomic_DNA"/>
</dbReference>
<reference evidence="2 3" key="1">
    <citation type="submission" date="2014-09" db="EMBL/GenBank/DDBJ databases">
        <authorList>
            <person name="Magalhaes I.L.F."/>
            <person name="Oliveira U."/>
            <person name="Santos F.R."/>
            <person name="Vidigal T.H.D.A."/>
            <person name="Brescovit A.D."/>
            <person name="Santos A.J."/>
        </authorList>
    </citation>
    <scope>NUCLEOTIDE SEQUENCE [LARGE SCALE GENOMIC DNA]</scope>
</reference>
<sequence>MGASQESGSAGVVHCSTHPFRLASCAFRSSYSLSMAHAHRWHADSQACSSLHISMNDHTRSREVAQLDQDFQLSVPLVNALSVSHQPTESLAGTHLRLPPPRHRQSAALPTSQGSLGSLDVDPTTDMKPVGACLVILFNSHASITFRDRYRPKTAVLNHHPTPAVQPCEL</sequence>
<organism evidence="2 3">
    <name type="scientific">Ceraceosorus bombacis</name>
    <dbReference type="NCBI Taxonomy" id="401625"/>
    <lineage>
        <taxon>Eukaryota</taxon>
        <taxon>Fungi</taxon>
        <taxon>Dikarya</taxon>
        <taxon>Basidiomycota</taxon>
        <taxon>Ustilaginomycotina</taxon>
        <taxon>Exobasidiomycetes</taxon>
        <taxon>Ceraceosorales</taxon>
        <taxon>Ceraceosoraceae</taxon>
        <taxon>Ceraceosorus</taxon>
    </lineage>
</organism>
<accession>A0A0P1BE49</accession>
<evidence type="ECO:0000313" key="3">
    <source>
        <dbReference type="Proteomes" id="UP000054845"/>
    </source>
</evidence>
<protein>
    <submittedName>
        <fullName evidence="2">Uncharacterized protein</fullName>
    </submittedName>
</protein>
<dbReference type="Proteomes" id="UP000054845">
    <property type="component" value="Unassembled WGS sequence"/>
</dbReference>
<feature type="region of interest" description="Disordered" evidence="1">
    <location>
        <begin position="89"/>
        <end position="122"/>
    </location>
</feature>
<proteinExistence type="predicted"/>
<evidence type="ECO:0000313" key="2">
    <source>
        <dbReference type="EMBL" id="CEH14259.1"/>
    </source>
</evidence>
<dbReference type="AlphaFoldDB" id="A0A0P1BE49"/>
<keyword evidence="3" id="KW-1185">Reference proteome</keyword>
<evidence type="ECO:0000256" key="1">
    <source>
        <dbReference type="SAM" id="MobiDB-lite"/>
    </source>
</evidence>